<evidence type="ECO:0000256" key="2">
    <source>
        <dbReference type="SAM" id="MobiDB-lite"/>
    </source>
</evidence>
<feature type="region of interest" description="Disordered" evidence="2">
    <location>
        <begin position="332"/>
        <end position="366"/>
    </location>
</feature>
<dbReference type="InterPro" id="IPR036526">
    <property type="entry name" value="C-N_Hydrolase_sf"/>
</dbReference>
<reference evidence="4 5" key="1">
    <citation type="submission" date="2020-02" db="EMBL/GenBank/DDBJ databases">
        <authorList>
            <person name="Sun Q."/>
        </authorList>
    </citation>
    <scope>NUCLEOTIDE SEQUENCE [LARGE SCALE GENOMIC DNA]</scope>
    <source>
        <strain evidence="4 5">CCBAU 03386</strain>
    </source>
</reference>
<name>A0A7Y3S457_9HYPH</name>
<keyword evidence="1 4" id="KW-0378">Hydrolase</keyword>
<accession>A0A7Y3S457</accession>
<gene>
    <name evidence="4" type="ORF">G9X64_08720</name>
</gene>
<keyword evidence="5" id="KW-1185">Reference proteome</keyword>
<dbReference type="PROSITE" id="PS50263">
    <property type="entry name" value="CN_HYDROLASE"/>
    <property type="match status" value="1"/>
</dbReference>
<feature type="compositionally biased region" description="Basic and acidic residues" evidence="2">
    <location>
        <begin position="354"/>
        <end position="366"/>
    </location>
</feature>
<protein>
    <submittedName>
        <fullName evidence="4">Carbon-nitrogen hydrolase family protein</fullName>
    </submittedName>
</protein>
<sequence length="366" mass="40419">MVLNGGKGTFVSGRCLGPIVSGGLLGNCVRDVKGLTMTQNGNLKRFVRARAAKTGESYTAALQHIRQLPDKPVIRSIRIAVAQTSVFNDPRDISALRASGAEMRRLMEEAHKTGARLIHFPEGATCSPNKRIMSENGPREIGPSDWTRCEWSVLRQELEATRKFARELKLWTIFGSVHQLTSPHRPHNSLYVISDRGELVTRYDERLLSNTKISFMYSPGKNPVTFEVDGLRFGCSMGMELHYPEIFTEYERHDVDCVLFSTTGETPSTPSLAFAAEALGHAASNSYWISLSAHAPQSVTVPSGIAAPDGQWAVRCPTSGEAAIAVTTIRNDPESPARPWRRNARADLYTPHQIDGDPRSDGRKLF</sequence>
<dbReference type="Proteomes" id="UP000519972">
    <property type="component" value="Unassembled WGS sequence"/>
</dbReference>
<dbReference type="SUPFAM" id="SSF56317">
    <property type="entry name" value="Carbon-nitrogen hydrolase"/>
    <property type="match status" value="1"/>
</dbReference>
<organism evidence="4 5">
    <name type="scientific">Rhizobium sophorae</name>
    <dbReference type="NCBI Taxonomy" id="1535242"/>
    <lineage>
        <taxon>Bacteria</taxon>
        <taxon>Pseudomonadati</taxon>
        <taxon>Pseudomonadota</taxon>
        <taxon>Alphaproteobacteria</taxon>
        <taxon>Hyphomicrobiales</taxon>
        <taxon>Rhizobiaceae</taxon>
        <taxon>Rhizobium/Agrobacterium group</taxon>
        <taxon>Rhizobium</taxon>
    </lineage>
</organism>
<dbReference type="Gene3D" id="3.60.110.10">
    <property type="entry name" value="Carbon-nitrogen hydrolase"/>
    <property type="match status" value="1"/>
</dbReference>
<evidence type="ECO:0000259" key="3">
    <source>
        <dbReference type="PROSITE" id="PS50263"/>
    </source>
</evidence>
<evidence type="ECO:0000313" key="5">
    <source>
        <dbReference type="Proteomes" id="UP000519972"/>
    </source>
</evidence>
<dbReference type="InterPro" id="IPR003010">
    <property type="entry name" value="C-N_Hydrolase"/>
</dbReference>
<dbReference type="EMBL" id="JABFCN010000014">
    <property type="protein sequence ID" value="NNU36562.1"/>
    <property type="molecule type" value="Genomic_DNA"/>
</dbReference>
<dbReference type="InterPro" id="IPR050345">
    <property type="entry name" value="Aliph_Amidase/BUP"/>
</dbReference>
<dbReference type="Pfam" id="PF00795">
    <property type="entry name" value="CN_hydrolase"/>
    <property type="match status" value="1"/>
</dbReference>
<dbReference type="CDD" id="cd07197">
    <property type="entry name" value="nitrilase"/>
    <property type="match status" value="1"/>
</dbReference>
<dbReference type="GO" id="GO:0016811">
    <property type="term" value="F:hydrolase activity, acting on carbon-nitrogen (but not peptide) bonds, in linear amides"/>
    <property type="evidence" value="ECO:0007669"/>
    <property type="project" value="TreeGrafter"/>
</dbReference>
<dbReference type="PANTHER" id="PTHR43674:SF16">
    <property type="entry name" value="CARBON-NITROGEN FAMILY, PUTATIVE (AFU_ORTHOLOGUE AFUA_5G02350)-RELATED"/>
    <property type="match status" value="1"/>
</dbReference>
<dbReference type="PANTHER" id="PTHR43674">
    <property type="entry name" value="NITRILASE C965.09-RELATED"/>
    <property type="match status" value="1"/>
</dbReference>
<evidence type="ECO:0000256" key="1">
    <source>
        <dbReference type="ARBA" id="ARBA00022801"/>
    </source>
</evidence>
<evidence type="ECO:0000313" key="4">
    <source>
        <dbReference type="EMBL" id="NNU36562.1"/>
    </source>
</evidence>
<proteinExistence type="predicted"/>
<dbReference type="AlphaFoldDB" id="A0A7Y3S457"/>
<feature type="domain" description="CN hydrolase" evidence="3">
    <location>
        <begin position="77"/>
        <end position="331"/>
    </location>
</feature>
<comment type="caution">
    <text evidence="4">The sequence shown here is derived from an EMBL/GenBank/DDBJ whole genome shotgun (WGS) entry which is preliminary data.</text>
</comment>